<keyword evidence="1" id="KW-1133">Transmembrane helix</keyword>
<keyword evidence="1" id="KW-0812">Transmembrane</keyword>
<sequence length="66" mass="7105">MLASLISNFLAQLITFLFCAYALYQTPSTVPYLEAIAVVGTLCLPLFELRARAVNGVLMLPVLDGG</sequence>
<keyword evidence="1" id="KW-0472">Membrane</keyword>
<proteinExistence type="predicted"/>
<evidence type="ECO:0000313" key="2">
    <source>
        <dbReference type="EMBL" id="KIL54681.1"/>
    </source>
</evidence>
<gene>
    <name evidence="2" type="ORF">M378DRAFT_18661</name>
</gene>
<dbReference type="HOGENOM" id="CLU_2830694_0_0_1"/>
<evidence type="ECO:0000256" key="1">
    <source>
        <dbReference type="SAM" id="Phobius"/>
    </source>
</evidence>
<dbReference type="InParanoid" id="A0A0C2WDL8"/>
<dbReference type="AlphaFoldDB" id="A0A0C2WDL8"/>
<evidence type="ECO:0000313" key="3">
    <source>
        <dbReference type="Proteomes" id="UP000054549"/>
    </source>
</evidence>
<name>A0A0C2WDL8_AMAMK</name>
<reference evidence="2 3" key="1">
    <citation type="submission" date="2014-04" db="EMBL/GenBank/DDBJ databases">
        <title>Evolutionary Origins and Diversification of the Mycorrhizal Mutualists.</title>
        <authorList>
            <consortium name="DOE Joint Genome Institute"/>
            <consortium name="Mycorrhizal Genomics Consortium"/>
            <person name="Kohler A."/>
            <person name="Kuo A."/>
            <person name="Nagy L.G."/>
            <person name="Floudas D."/>
            <person name="Copeland A."/>
            <person name="Barry K.W."/>
            <person name="Cichocki N."/>
            <person name="Veneault-Fourrey C."/>
            <person name="LaButti K."/>
            <person name="Lindquist E.A."/>
            <person name="Lipzen A."/>
            <person name="Lundell T."/>
            <person name="Morin E."/>
            <person name="Murat C."/>
            <person name="Riley R."/>
            <person name="Ohm R."/>
            <person name="Sun H."/>
            <person name="Tunlid A."/>
            <person name="Henrissat B."/>
            <person name="Grigoriev I.V."/>
            <person name="Hibbett D.S."/>
            <person name="Martin F."/>
        </authorList>
    </citation>
    <scope>NUCLEOTIDE SEQUENCE [LARGE SCALE GENOMIC DNA]</scope>
    <source>
        <strain evidence="2 3">Koide BX008</strain>
    </source>
</reference>
<organism evidence="2 3">
    <name type="scientific">Amanita muscaria (strain Koide BX008)</name>
    <dbReference type="NCBI Taxonomy" id="946122"/>
    <lineage>
        <taxon>Eukaryota</taxon>
        <taxon>Fungi</taxon>
        <taxon>Dikarya</taxon>
        <taxon>Basidiomycota</taxon>
        <taxon>Agaricomycotina</taxon>
        <taxon>Agaricomycetes</taxon>
        <taxon>Agaricomycetidae</taxon>
        <taxon>Agaricales</taxon>
        <taxon>Pluteineae</taxon>
        <taxon>Amanitaceae</taxon>
        <taxon>Amanita</taxon>
    </lineage>
</organism>
<accession>A0A0C2WDL8</accession>
<dbReference type="Proteomes" id="UP000054549">
    <property type="component" value="Unassembled WGS sequence"/>
</dbReference>
<protein>
    <submittedName>
        <fullName evidence="2">Uncharacterized protein</fullName>
    </submittedName>
</protein>
<keyword evidence="3" id="KW-1185">Reference proteome</keyword>
<dbReference type="EMBL" id="KN818662">
    <property type="protein sequence ID" value="KIL54681.1"/>
    <property type="molecule type" value="Genomic_DNA"/>
</dbReference>
<feature type="transmembrane region" description="Helical" evidence="1">
    <location>
        <begin position="5"/>
        <end position="24"/>
    </location>
</feature>